<evidence type="ECO:0000313" key="3">
    <source>
        <dbReference type="Proteomes" id="UP000295411"/>
    </source>
</evidence>
<dbReference type="EMBL" id="SMTK01000001">
    <property type="protein sequence ID" value="TDK28001.1"/>
    <property type="molecule type" value="Genomic_DNA"/>
</dbReference>
<dbReference type="Gene3D" id="3.10.490.10">
    <property type="entry name" value="Gamma-glutamyl cyclotransferase-like"/>
    <property type="match status" value="1"/>
</dbReference>
<reference evidence="2 3" key="1">
    <citation type="submission" date="2019-03" db="EMBL/GenBank/DDBJ databases">
        <title>Arthrobacter sp. nov., an bacterium isolated from biocrust in Mu Us Desert.</title>
        <authorList>
            <person name="Lixiong L."/>
        </authorList>
    </citation>
    <scope>NUCLEOTIDE SEQUENCE [LARGE SCALE GENOMIC DNA]</scope>
    <source>
        <strain evidence="2 3">SLN-3</strain>
    </source>
</reference>
<dbReference type="InterPro" id="IPR013024">
    <property type="entry name" value="GGCT-like"/>
</dbReference>
<comment type="caution">
    <text evidence="2">The sequence shown here is derived from an EMBL/GenBank/DDBJ whole genome shotgun (WGS) entry which is preliminary data.</text>
</comment>
<gene>
    <name evidence="2" type="ORF">E2F48_02540</name>
</gene>
<dbReference type="InterPro" id="IPR036568">
    <property type="entry name" value="GGCT-like_sf"/>
</dbReference>
<name>A0A4R5U2U8_9MICC</name>
<sequence>MERGGMVQRLFSYGTLRLPAVQLAHFGRLLTGMEDRLPHHRIEWLRITDPQVIATSGTDSHPILRYSATSADFVEGTVFEVSDEELAAADLYEVGEYERVLLQLESGIHAWVYAGAPDAPTGKYRV</sequence>
<dbReference type="SUPFAM" id="SSF110857">
    <property type="entry name" value="Gamma-glutamyl cyclotransferase-like"/>
    <property type="match status" value="1"/>
</dbReference>
<dbReference type="Proteomes" id="UP000295411">
    <property type="component" value="Unassembled WGS sequence"/>
</dbReference>
<evidence type="ECO:0000313" key="2">
    <source>
        <dbReference type="EMBL" id="TDK28001.1"/>
    </source>
</evidence>
<keyword evidence="3" id="KW-1185">Reference proteome</keyword>
<feature type="domain" description="Gamma-glutamylcyclotransferase AIG2-like" evidence="1">
    <location>
        <begin position="10"/>
        <end position="117"/>
    </location>
</feature>
<dbReference type="InterPro" id="IPR009288">
    <property type="entry name" value="AIG2-like_dom"/>
</dbReference>
<proteinExistence type="predicted"/>
<dbReference type="Pfam" id="PF06094">
    <property type="entry name" value="GGACT"/>
    <property type="match status" value="1"/>
</dbReference>
<dbReference type="GO" id="GO:0016740">
    <property type="term" value="F:transferase activity"/>
    <property type="evidence" value="ECO:0007669"/>
    <property type="project" value="UniProtKB-KW"/>
</dbReference>
<dbReference type="AlphaFoldDB" id="A0A4R5U2U8"/>
<keyword evidence="2" id="KW-0808">Transferase</keyword>
<evidence type="ECO:0000259" key="1">
    <source>
        <dbReference type="Pfam" id="PF06094"/>
    </source>
</evidence>
<organism evidence="2 3">
    <name type="scientific">Arthrobacter crusticola</name>
    <dbReference type="NCBI Taxonomy" id="2547960"/>
    <lineage>
        <taxon>Bacteria</taxon>
        <taxon>Bacillati</taxon>
        <taxon>Actinomycetota</taxon>
        <taxon>Actinomycetes</taxon>
        <taxon>Micrococcales</taxon>
        <taxon>Micrococcaceae</taxon>
        <taxon>Arthrobacter</taxon>
    </lineage>
</organism>
<protein>
    <submittedName>
        <fullName evidence="2">Gamma-glutamylcyclotransferase</fullName>
    </submittedName>
</protein>
<dbReference type="OrthoDB" id="9798388at2"/>
<accession>A0A4R5U2U8</accession>
<dbReference type="CDD" id="cd06661">
    <property type="entry name" value="GGCT_like"/>
    <property type="match status" value="1"/>
</dbReference>